<evidence type="ECO:0000259" key="7">
    <source>
        <dbReference type="Pfam" id="PF08281"/>
    </source>
</evidence>
<evidence type="ECO:0000259" key="6">
    <source>
        <dbReference type="Pfam" id="PF04542"/>
    </source>
</evidence>
<evidence type="ECO:0000259" key="8">
    <source>
        <dbReference type="Pfam" id="PF12680"/>
    </source>
</evidence>
<evidence type="ECO:0000256" key="4">
    <source>
        <dbReference type="ARBA" id="ARBA00023082"/>
    </source>
</evidence>
<dbReference type="InterPro" id="IPR032710">
    <property type="entry name" value="NTF2-like_dom_sf"/>
</dbReference>
<dbReference type="SUPFAM" id="SSF88946">
    <property type="entry name" value="Sigma2 domain of RNA polymerase sigma factors"/>
    <property type="match status" value="1"/>
</dbReference>
<keyword evidence="5" id="KW-0804">Transcription</keyword>
<keyword evidence="3" id="KW-0805">Transcription regulation</keyword>
<dbReference type="InterPro" id="IPR007627">
    <property type="entry name" value="RNA_pol_sigma70_r2"/>
</dbReference>
<dbReference type="InterPro" id="IPR037401">
    <property type="entry name" value="SnoaL-like"/>
</dbReference>
<dbReference type="Pfam" id="PF04542">
    <property type="entry name" value="Sigma70_r2"/>
    <property type="match status" value="1"/>
</dbReference>
<organism evidence="9 10">
    <name type="scientific">Solirubrobacter deserti</name>
    <dbReference type="NCBI Taxonomy" id="2282478"/>
    <lineage>
        <taxon>Bacteria</taxon>
        <taxon>Bacillati</taxon>
        <taxon>Actinomycetota</taxon>
        <taxon>Thermoleophilia</taxon>
        <taxon>Solirubrobacterales</taxon>
        <taxon>Solirubrobacteraceae</taxon>
        <taxon>Solirubrobacter</taxon>
    </lineage>
</organism>
<keyword evidence="4" id="KW-0731">Sigma factor</keyword>
<feature type="domain" description="RNA polymerase sigma-70 region 2" evidence="6">
    <location>
        <begin position="11"/>
        <end position="73"/>
    </location>
</feature>
<evidence type="ECO:0000313" key="10">
    <source>
        <dbReference type="Proteomes" id="UP001147700"/>
    </source>
</evidence>
<dbReference type="NCBIfam" id="NF006089">
    <property type="entry name" value="PRK08241.1"/>
    <property type="match status" value="1"/>
</dbReference>
<dbReference type="EMBL" id="JAPCID010000013">
    <property type="protein sequence ID" value="MDA0138085.1"/>
    <property type="molecule type" value="Genomic_DNA"/>
</dbReference>
<protein>
    <submittedName>
        <fullName evidence="9">Sigma-70 family RNA polymerase sigma factor</fullName>
    </submittedName>
</protein>
<evidence type="ECO:0000256" key="2">
    <source>
        <dbReference type="ARBA" id="ARBA00011344"/>
    </source>
</evidence>
<comment type="subunit">
    <text evidence="2">Interacts transiently with the RNA polymerase catalytic core formed by RpoA, RpoB, RpoC and RpoZ (2 alpha, 1 beta, 1 beta' and 1 omega subunit) to form the RNA polymerase holoenzyme that can initiate transcription.</text>
</comment>
<dbReference type="Gene3D" id="1.10.1740.10">
    <property type="match status" value="1"/>
</dbReference>
<dbReference type="InterPro" id="IPR014305">
    <property type="entry name" value="RNA_pol_sigma-G_actinobac"/>
</dbReference>
<dbReference type="InterPro" id="IPR013324">
    <property type="entry name" value="RNA_pol_sigma_r3/r4-like"/>
</dbReference>
<feature type="domain" description="SnoaL-like" evidence="8">
    <location>
        <begin position="196"/>
        <end position="289"/>
    </location>
</feature>
<dbReference type="InterPro" id="IPR013249">
    <property type="entry name" value="RNA_pol_sigma70_r4_t2"/>
</dbReference>
<dbReference type="NCBIfam" id="TIGR02937">
    <property type="entry name" value="sigma70-ECF"/>
    <property type="match status" value="1"/>
</dbReference>
<dbReference type="PANTHER" id="PTHR43133">
    <property type="entry name" value="RNA POLYMERASE ECF-TYPE SIGMA FACTO"/>
    <property type="match status" value="1"/>
</dbReference>
<accession>A0ABT4RIF9</accession>
<dbReference type="CDD" id="cd00531">
    <property type="entry name" value="NTF2_like"/>
    <property type="match status" value="1"/>
</dbReference>
<evidence type="ECO:0000256" key="3">
    <source>
        <dbReference type="ARBA" id="ARBA00023015"/>
    </source>
</evidence>
<gene>
    <name evidence="9" type="ORF">OJ962_11280</name>
</gene>
<dbReference type="SUPFAM" id="SSF54427">
    <property type="entry name" value="NTF2-like"/>
    <property type="match status" value="1"/>
</dbReference>
<evidence type="ECO:0000256" key="5">
    <source>
        <dbReference type="ARBA" id="ARBA00023163"/>
    </source>
</evidence>
<dbReference type="InterPro" id="IPR036388">
    <property type="entry name" value="WH-like_DNA-bd_sf"/>
</dbReference>
<dbReference type="RefSeq" id="WP_202954161.1">
    <property type="nucleotide sequence ID" value="NZ_JAPCID010000013.1"/>
</dbReference>
<dbReference type="InterPro" id="IPR039425">
    <property type="entry name" value="RNA_pol_sigma-70-like"/>
</dbReference>
<dbReference type="Proteomes" id="UP001147700">
    <property type="component" value="Unassembled WGS sequence"/>
</dbReference>
<dbReference type="InterPro" id="IPR013325">
    <property type="entry name" value="RNA_pol_sigma_r2"/>
</dbReference>
<comment type="caution">
    <text evidence="9">The sequence shown here is derived from an EMBL/GenBank/DDBJ whole genome shotgun (WGS) entry which is preliminary data.</text>
</comment>
<comment type="similarity">
    <text evidence="1">Belongs to the sigma-70 factor family. ECF subfamily.</text>
</comment>
<dbReference type="InterPro" id="IPR014284">
    <property type="entry name" value="RNA_pol_sigma-70_dom"/>
</dbReference>
<dbReference type="PANTHER" id="PTHR43133:SF65">
    <property type="entry name" value="ECF RNA POLYMERASE SIGMA FACTOR SIGG"/>
    <property type="match status" value="1"/>
</dbReference>
<evidence type="ECO:0000256" key="1">
    <source>
        <dbReference type="ARBA" id="ARBA00010641"/>
    </source>
</evidence>
<evidence type="ECO:0000313" key="9">
    <source>
        <dbReference type="EMBL" id="MDA0138085.1"/>
    </source>
</evidence>
<name>A0ABT4RIF9_9ACTN</name>
<dbReference type="NCBIfam" id="TIGR02960">
    <property type="entry name" value="SigX5"/>
    <property type="match status" value="1"/>
</dbReference>
<dbReference type="Pfam" id="PF12680">
    <property type="entry name" value="SnoaL_2"/>
    <property type="match status" value="1"/>
</dbReference>
<dbReference type="Pfam" id="PF08281">
    <property type="entry name" value="Sigma70_r4_2"/>
    <property type="match status" value="1"/>
</dbReference>
<sequence>MREDDPLGPFRSELRAHCYRMLGSPHDAEDVLQEVSLRAWRGRERFEGRSSLRTWLHTIATNACLNELDRKERRVLPVEVSPASTEATPYEEARHEVLWLEPFADAPDERAAVAETVELAFVAAVQHLPPNQRAALLMFDVLGFSAQEIADAMETTRASVNSALQRARALVEERLPPISQQATLQALGEQGQRELVERYTRALADADVDGLLALLTEDATWSMPPLPSWYEGHDSITAFLLEGPFRHRWRHVPVRANGQLAVACYWEAEGAFTAHVIDVLDVREDRIAAVTAFIGAEHFPRFGLPPTVR</sequence>
<dbReference type="Gene3D" id="1.10.10.10">
    <property type="entry name" value="Winged helix-like DNA-binding domain superfamily/Winged helix DNA-binding domain"/>
    <property type="match status" value="1"/>
</dbReference>
<keyword evidence="10" id="KW-1185">Reference proteome</keyword>
<feature type="domain" description="RNA polymerase sigma factor 70 region 4 type 2" evidence="7">
    <location>
        <begin position="120"/>
        <end position="169"/>
    </location>
</feature>
<dbReference type="SUPFAM" id="SSF88659">
    <property type="entry name" value="Sigma3 and sigma4 domains of RNA polymerase sigma factors"/>
    <property type="match status" value="1"/>
</dbReference>
<proteinExistence type="inferred from homology"/>
<reference evidence="9" key="1">
    <citation type="submission" date="2022-10" db="EMBL/GenBank/DDBJ databases">
        <title>The WGS of Solirubrobacter sp. CPCC 204708.</title>
        <authorList>
            <person name="Jiang Z."/>
        </authorList>
    </citation>
    <scope>NUCLEOTIDE SEQUENCE</scope>
    <source>
        <strain evidence="9">CPCC 204708</strain>
    </source>
</reference>
<dbReference type="Gene3D" id="3.10.450.50">
    <property type="match status" value="1"/>
</dbReference>